<evidence type="ECO:0000313" key="4">
    <source>
        <dbReference type="Proteomes" id="UP000185936"/>
    </source>
</evidence>
<dbReference type="Proteomes" id="UP000185936">
    <property type="component" value="Unassembled WGS sequence"/>
</dbReference>
<dbReference type="RefSeq" id="WP_076610260.1">
    <property type="nucleotide sequence ID" value="NZ_FTNR01000013.1"/>
</dbReference>
<dbReference type="InterPro" id="IPR042150">
    <property type="entry name" value="MmRce1-like"/>
</dbReference>
<feature type="domain" description="CAAX prenyl protease 2/Lysostaphin resistance protein A-like" evidence="2">
    <location>
        <begin position="136"/>
        <end position="244"/>
    </location>
</feature>
<dbReference type="EMBL" id="FTNR01000013">
    <property type="protein sequence ID" value="SIS13857.1"/>
    <property type="molecule type" value="Genomic_DNA"/>
</dbReference>
<sequence>MEQATYRPIWNTSVSAGNPWLFFAVTFAITWGFWLTAIILGVSFDSAAGLVLLLIGLVGPGVAGIGFVYLVYDDRGRADFWDRLKQVHRIGVRWFLVILLLPVVVTVTAAIVSLLLGGSGASWGEGVQEFGVNPLAILPALFFATLPPILEELGWRGYALDRLQMNWSALSASVLLGVVWAVWHLPLFFIEGSFQREEVGFATPGFWLFMIGIVALSVIFTWVYNHTSRSILGIILLHGWINFVSETIEVGDVFYYVHWMLLAVILTAIWGAATLTNTEAVPHPPLGSDHDRRYS</sequence>
<dbReference type="GO" id="GO:0006508">
    <property type="term" value="P:proteolysis"/>
    <property type="evidence" value="ECO:0007669"/>
    <property type="project" value="UniProtKB-KW"/>
</dbReference>
<feature type="transmembrane region" description="Helical" evidence="1">
    <location>
        <begin position="254"/>
        <end position="273"/>
    </location>
</feature>
<keyword evidence="1" id="KW-1133">Transmembrane helix</keyword>
<dbReference type="PANTHER" id="PTHR35797:SF1">
    <property type="entry name" value="PROTEASE"/>
    <property type="match status" value="1"/>
</dbReference>
<dbReference type="GO" id="GO:0004175">
    <property type="term" value="F:endopeptidase activity"/>
    <property type="evidence" value="ECO:0007669"/>
    <property type="project" value="UniProtKB-ARBA"/>
</dbReference>
<feature type="transmembrane region" description="Helical" evidence="1">
    <location>
        <begin position="167"/>
        <end position="185"/>
    </location>
</feature>
<dbReference type="OrthoDB" id="28575at2157"/>
<dbReference type="AlphaFoldDB" id="A0A1N7GMP6"/>
<feature type="transmembrane region" description="Helical" evidence="1">
    <location>
        <begin position="92"/>
        <end position="116"/>
    </location>
</feature>
<keyword evidence="3" id="KW-0645">Protease</keyword>
<evidence type="ECO:0000313" key="3">
    <source>
        <dbReference type="EMBL" id="SIS13857.1"/>
    </source>
</evidence>
<protein>
    <submittedName>
        <fullName evidence="3">CAAX protease self-immunity</fullName>
    </submittedName>
</protein>
<feature type="transmembrane region" description="Helical" evidence="1">
    <location>
        <begin position="205"/>
        <end position="224"/>
    </location>
</feature>
<evidence type="ECO:0000259" key="2">
    <source>
        <dbReference type="Pfam" id="PF02517"/>
    </source>
</evidence>
<reference evidence="4" key="1">
    <citation type="submission" date="2017-01" db="EMBL/GenBank/DDBJ databases">
        <authorList>
            <person name="Varghese N."/>
            <person name="Submissions S."/>
        </authorList>
    </citation>
    <scope>NUCLEOTIDE SEQUENCE [LARGE SCALE GENOMIC DNA]</scope>
    <source>
        <strain evidence="4">type strain: HArc-</strain>
    </source>
</reference>
<organism evidence="3 4">
    <name type="scientific">Natronorubrum thiooxidans</name>
    <dbReference type="NCBI Taxonomy" id="308853"/>
    <lineage>
        <taxon>Archaea</taxon>
        <taxon>Methanobacteriati</taxon>
        <taxon>Methanobacteriota</taxon>
        <taxon>Stenosarchaea group</taxon>
        <taxon>Halobacteria</taxon>
        <taxon>Halobacteriales</taxon>
        <taxon>Natrialbaceae</taxon>
        <taxon>Natronorubrum</taxon>
    </lineage>
</organism>
<feature type="transmembrane region" description="Helical" evidence="1">
    <location>
        <begin position="50"/>
        <end position="72"/>
    </location>
</feature>
<gene>
    <name evidence="3" type="ORF">SAMN05421752_113107</name>
</gene>
<keyword evidence="1" id="KW-0472">Membrane</keyword>
<proteinExistence type="predicted"/>
<feature type="transmembrane region" description="Helical" evidence="1">
    <location>
        <begin position="136"/>
        <end position="155"/>
    </location>
</feature>
<dbReference type="PANTHER" id="PTHR35797">
    <property type="entry name" value="PROTEASE-RELATED"/>
    <property type="match status" value="1"/>
</dbReference>
<dbReference type="InterPro" id="IPR003675">
    <property type="entry name" value="Rce1/LyrA-like_dom"/>
</dbReference>
<name>A0A1N7GMP6_9EURY</name>
<accession>A0A1N7GMP6</accession>
<dbReference type="GO" id="GO:0080120">
    <property type="term" value="P:CAAX-box protein maturation"/>
    <property type="evidence" value="ECO:0007669"/>
    <property type="project" value="UniProtKB-ARBA"/>
</dbReference>
<keyword evidence="1" id="KW-0812">Transmembrane</keyword>
<evidence type="ECO:0000256" key="1">
    <source>
        <dbReference type="SAM" id="Phobius"/>
    </source>
</evidence>
<dbReference type="STRING" id="308853.SAMN05421752_113107"/>
<dbReference type="Pfam" id="PF02517">
    <property type="entry name" value="Rce1-like"/>
    <property type="match status" value="1"/>
</dbReference>
<keyword evidence="4" id="KW-1185">Reference proteome</keyword>
<feature type="transmembrane region" description="Helical" evidence="1">
    <location>
        <begin position="20"/>
        <end position="44"/>
    </location>
</feature>
<keyword evidence="3" id="KW-0378">Hydrolase</keyword>